<proteinExistence type="predicted"/>
<gene>
    <name evidence="1" type="ORF">CDG60_10260</name>
</gene>
<dbReference type="RefSeq" id="WP_087512277.1">
    <property type="nucleotide sequence ID" value="NZ_CP032134.1"/>
</dbReference>
<dbReference type="AlphaFoldDB" id="A0A3B7LZ91"/>
<dbReference type="KEGG" id="achi:CDG60_10260"/>
<protein>
    <submittedName>
        <fullName evidence="1">Uncharacterized protein</fullName>
    </submittedName>
</protein>
<evidence type="ECO:0000313" key="1">
    <source>
        <dbReference type="EMBL" id="AXY56907.1"/>
    </source>
</evidence>
<reference evidence="2" key="1">
    <citation type="submission" date="2018-09" db="EMBL/GenBank/DDBJ databases">
        <title>The complete genome of Acinetobacter sp. strain WCHAc010005.</title>
        <authorList>
            <person name="Hu Y."/>
            <person name="Long H."/>
            <person name="Feng Y."/>
            <person name="Zong Z."/>
        </authorList>
    </citation>
    <scope>NUCLEOTIDE SEQUENCE [LARGE SCALE GENOMIC DNA]</scope>
    <source>
        <strain evidence="2">WCHAc010005</strain>
    </source>
</reference>
<evidence type="ECO:0000313" key="2">
    <source>
        <dbReference type="Proteomes" id="UP000263753"/>
    </source>
</evidence>
<dbReference type="Proteomes" id="UP000263753">
    <property type="component" value="Chromosome"/>
</dbReference>
<dbReference type="EMBL" id="CP032134">
    <property type="protein sequence ID" value="AXY56907.1"/>
    <property type="molecule type" value="Genomic_DNA"/>
</dbReference>
<name>A0A3B7LZ91_9GAMM</name>
<sequence>MSYHLIEVTDASANIHCPHCQQAVVNLANEDYIQPCKHTLFIALNIGFEYVADRFEKLLPKSVDELHEDLEQDIFKIVSAVNINDMTIVKSDLGVMDMFRYTGFSK</sequence>
<accession>A0A3B7LZ91</accession>
<organism evidence="1 2">
    <name type="scientific">Acinetobacter chinensis</name>
    <dbReference type="NCBI Taxonomy" id="2004650"/>
    <lineage>
        <taxon>Bacteria</taxon>
        <taxon>Pseudomonadati</taxon>
        <taxon>Pseudomonadota</taxon>
        <taxon>Gammaproteobacteria</taxon>
        <taxon>Moraxellales</taxon>
        <taxon>Moraxellaceae</taxon>
        <taxon>Acinetobacter</taxon>
    </lineage>
</organism>